<comment type="caution">
    <text evidence="12">The sequence shown here is derived from an EMBL/GenBank/DDBJ whole genome shotgun (WGS) entry which is preliminary data.</text>
</comment>
<keyword evidence="7 9" id="KW-0472">Membrane</keyword>
<organism evidence="12 13">
    <name type="scientific">Fructobacillus broussonetiae</name>
    <dbReference type="NCBI Taxonomy" id="2713173"/>
    <lineage>
        <taxon>Bacteria</taxon>
        <taxon>Bacillati</taxon>
        <taxon>Bacillota</taxon>
        <taxon>Bacilli</taxon>
        <taxon>Lactobacillales</taxon>
        <taxon>Lactobacillaceae</taxon>
        <taxon>Fructobacillus</taxon>
    </lineage>
</organism>
<evidence type="ECO:0000256" key="6">
    <source>
        <dbReference type="ARBA" id="ARBA00022989"/>
    </source>
</evidence>
<feature type="region of interest" description="Disordered" evidence="8">
    <location>
        <begin position="696"/>
        <end position="719"/>
    </location>
</feature>
<dbReference type="Proteomes" id="UP001519504">
    <property type="component" value="Unassembled WGS sequence"/>
</dbReference>
<gene>
    <name evidence="12" type="ORF">G6R29_02920</name>
</gene>
<keyword evidence="4" id="KW-0808">Transferase</keyword>
<feature type="transmembrane region" description="Helical" evidence="9">
    <location>
        <begin position="141"/>
        <end position="158"/>
    </location>
</feature>
<proteinExistence type="predicted"/>
<feature type="compositionally biased region" description="Low complexity" evidence="8">
    <location>
        <begin position="696"/>
        <end position="706"/>
    </location>
</feature>
<dbReference type="InterPro" id="IPR038731">
    <property type="entry name" value="RgtA/B/C-like"/>
</dbReference>
<reference evidence="12 13" key="1">
    <citation type="submission" date="2020-02" db="EMBL/GenBank/DDBJ databases">
        <title>Fructobacillus sp. isolated from paper mulberry of Taiwan.</title>
        <authorList>
            <person name="Lin S.-T."/>
        </authorList>
    </citation>
    <scope>NUCLEOTIDE SEQUENCE [LARGE SCALE GENOMIC DNA]</scope>
    <source>
        <strain evidence="12 13">M2-14</strain>
    </source>
</reference>
<evidence type="ECO:0000256" key="8">
    <source>
        <dbReference type="SAM" id="MobiDB-lite"/>
    </source>
</evidence>
<feature type="compositionally biased region" description="Low complexity" evidence="8">
    <location>
        <begin position="297"/>
        <end position="322"/>
    </location>
</feature>
<feature type="transmembrane region" description="Helical" evidence="9">
    <location>
        <begin position="497"/>
        <end position="517"/>
    </location>
</feature>
<keyword evidence="5 9" id="KW-0812">Transmembrane</keyword>
<accession>A0ABS5QZH7</accession>
<evidence type="ECO:0000256" key="7">
    <source>
        <dbReference type="ARBA" id="ARBA00023136"/>
    </source>
</evidence>
<evidence type="ECO:0000256" key="5">
    <source>
        <dbReference type="ARBA" id="ARBA00022692"/>
    </source>
</evidence>
<protein>
    <submittedName>
        <fullName evidence="12">Phospholipid carrier-dependent glycosyltransferase</fullName>
    </submittedName>
</protein>
<keyword evidence="3" id="KW-0328">Glycosyltransferase</keyword>
<dbReference type="Pfam" id="PF13231">
    <property type="entry name" value="PMT_2"/>
    <property type="match status" value="1"/>
</dbReference>
<keyword evidence="6 9" id="KW-1133">Transmembrane helix</keyword>
<evidence type="ECO:0000259" key="10">
    <source>
        <dbReference type="Pfam" id="PF13231"/>
    </source>
</evidence>
<comment type="subcellular location">
    <subcellularLocation>
        <location evidence="1">Cell membrane</location>
        <topology evidence="1">Multi-pass membrane protein</topology>
    </subcellularLocation>
</comment>
<dbReference type="PANTHER" id="PTHR33908:SF3">
    <property type="entry name" value="UNDECAPRENYL PHOSPHATE-ALPHA-4-AMINO-4-DEOXY-L-ARABINOSE ARABINOSYL TRANSFERASE"/>
    <property type="match status" value="1"/>
</dbReference>
<feature type="region of interest" description="Disordered" evidence="8">
    <location>
        <begin position="263"/>
        <end position="385"/>
    </location>
</feature>
<dbReference type="InterPro" id="IPR056785">
    <property type="entry name" value="YkcA/B-like_C"/>
</dbReference>
<feature type="transmembrane region" description="Helical" evidence="9">
    <location>
        <begin position="84"/>
        <end position="105"/>
    </location>
</feature>
<dbReference type="PANTHER" id="PTHR33908">
    <property type="entry name" value="MANNOSYLTRANSFERASE YKCB-RELATED"/>
    <property type="match status" value="1"/>
</dbReference>
<dbReference type="EMBL" id="JAAMFK010000003">
    <property type="protein sequence ID" value="MBS9338586.1"/>
    <property type="molecule type" value="Genomic_DNA"/>
</dbReference>
<evidence type="ECO:0000256" key="9">
    <source>
        <dbReference type="SAM" id="Phobius"/>
    </source>
</evidence>
<feature type="domain" description="Putative mannosyltransferase YkcA/B-like C-terminal" evidence="11">
    <location>
        <begin position="603"/>
        <end position="689"/>
    </location>
</feature>
<feature type="transmembrane region" description="Helical" evidence="9">
    <location>
        <begin position="208"/>
        <end position="227"/>
    </location>
</feature>
<dbReference type="RefSeq" id="WP_213808868.1">
    <property type="nucleotide sequence ID" value="NZ_JAAMFK010000003.1"/>
</dbReference>
<evidence type="ECO:0000256" key="1">
    <source>
        <dbReference type="ARBA" id="ARBA00004651"/>
    </source>
</evidence>
<dbReference type="InterPro" id="IPR050297">
    <property type="entry name" value="LipidA_mod_glycosyltrf_83"/>
</dbReference>
<evidence type="ECO:0000256" key="2">
    <source>
        <dbReference type="ARBA" id="ARBA00022475"/>
    </source>
</evidence>
<name>A0ABS5QZH7_9LACO</name>
<feature type="domain" description="Glycosyltransferase RgtA/B/C/D-like" evidence="10">
    <location>
        <begin position="66"/>
        <end position="221"/>
    </location>
</feature>
<evidence type="ECO:0000256" key="4">
    <source>
        <dbReference type="ARBA" id="ARBA00022679"/>
    </source>
</evidence>
<evidence type="ECO:0000313" key="12">
    <source>
        <dbReference type="EMBL" id="MBS9338586.1"/>
    </source>
</evidence>
<keyword evidence="13" id="KW-1185">Reference proteome</keyword>
<feature type="compositionally biased region" description="Gly residues" evidence="8">
    <location>
        <begin position="265"/>
        <end position="275"/>
    </location>
</feature>
<evidence type="ECO:0000256" key="3">
    <source>
        <dbReference type="ARBA" id="ARBA00022676"/>
    </source>
</evidence>
<feature type="transmembrane region" description="Helical" evidence="9">
    <location>
        <begin position="467"/>
        <end position="485"/>
    </location>
</feature>
<keyword evidence="2" id="KW-1003">Cell membrane</keyword>
<feature type="transmembrane region" description="Helical" evidence="9">
    <location>
        <begin position="523"/>
        <end position="542"/>
    </location>
</feature>
<dbReference type="Pfam" id="PF24878">
    <property type="entry name" value="YkcB_C"/>
    <property type="match status" value="1"/>
</dbReference>
<evidence type="ECO:0000313" key="13">
    <source>
        <dbReference type="Proteomes" id="UP001519504"/>
    </source>
</evidence>
<feature type="transmembrane region" description="Helical" evidence="9">
    <location>
        <begin position="164"/>
        <end position="196"/>
    </location>
</feature>
<feature type="transmembrane region" description="Helical" evidence="9">
    <location>
        <begin position="441"/>
        <end position="461"/>
    </location>
</feature>
<feature type="transmembrane region" description="Helical" evidence="9">
    <location>
        <begin position="12"/>
        <end position="29"/>
    </location>
</feature>
<sequence>MKKLSFKKPDWYLTSILLLAAFLYGWGIWDAGSANSYYTAAITSMTQSWHNFWYGAFDPAGFITVDKPPIALWFMAISAKIFGIQGWSIVLPSVLAGIGSVYLLYRLIKPRFGLWAGRTAALVMTITPTVVANSRTNNMDAILVFFLLLAVFTLTRAVKKRSLWLVFLAFATIGIAFNIKMLQAFMVLPAMLFYYWIASRKTFKKKTVGLLTAIVSLTLFTVAYPVAVDSVSSNNRPYIGSSQSNSLLELAFGYNGTERLLGQTSGTGGTFGGMGKNNQKTKQNQAPTGGQPGNQSKNATKQVTTNNQNTTNNNGAPTPKTKNSTKQSSGNGAQTPPSGSGKNNQTPPSGSKNGQPTPPSGSGKKKSMKQPGGRGKNGPTGGGNSAFAIGSAGPFRLFQSDLGSQIGWFLPFAFLGMGTGLWAFRKKGNKWYQLSEKQKDVILWSGWFVPVYGFFSVASFFHPYYTIMLAPAIAALTAISVAATAKVVKEGSDKEKIVAKVLLALTIIGTGALQAYYAWSTTPVVAILVLVLSIVSALLFFLKISFGKQAAIMTTVTSLAILSGFWALTPTLSHNSAAIPAASPSLLSQKGSSDMGGQVDSALLSYTKKNQGSAKYLFATTDSNSASGYIIKSKKAVMAIGGYNGTDPTMTLSQFKKLVKSGQLRYFVVGNTKSSTGNVAKILSWVQENGTKVSYSTKNNTSTNSKQQGPEFGGQSGNQTLYDLSSLAN</sequence>
<feature type="transmembrane region" description="Helical" evidence="9">
    <location>
        <begin position="406"/>
        <end position="425"/>
    </location>
</feature>
<feature type="compositionally biased region" description="Gly residues" evidence="8">
    <location>
        <begin position="372"/>
        <end position="384"/>
    </location>
</feature>
<feature type="compositionally biased region" description="Polar residues" evidence="8">
    <location>
        <begin position="324"/>
        <end position="353"/>
    </location>
</feature>
<evidence type="ECO:0000259" key="11">
    <source>
        <dbReference type="Pfam" id="PF24878"/>
    </source>
</evidence>
<feature type="compositionally biased region" description="Polar residues" evidence="8">
    <location>
        <begin position="276"/>
        <end position="296"/>
    </location>
</feature>